<dbReference type="Pfam" id="PF21012">
    <property type="entry name" value="DUF6850"/>
    <property type="match status" value="1"/>
</dbReference>
<name>A0A7W6KF99_9SPHI</name>
<gene>
    <name evidence="3" type="ORF">GGQ60_004660</name>
</gene>
<dbReference type="InterPro" id="IPR049236">
    <property type="entry name" value="DUF6850"/>
</dbReference>
<proteinExistence type="predicted"/>
<dbReference type="RefSeq" id="WP_183768631.1">
    <property type="nucleotide sequence ID" value="NZ_BMHZ01000005.1"/>
</dbReference>
<feature type="domain" description="DUF6850" evidence="2">
    <location>
        <begin position="67"/>
        <end position="527"/>
    </location>
</feature>
<reference evidence="3 4" key="1">
    <citation type="submission" date="2020-08" db="EMBL/GenBank/DDBJ databases">
        <title>Genomic Encyclopedia of Type Strains, Phase IV (KMG-IV): sequencing the most valuable type-strain genomes for metagenomic binning, comparative biology and taxonomic classification.</title>
        <authorList>
            <person name="Goeker M."/>
        </authorList>
    </citation>
    <scope>NUCLEOTIDE SEQUENCE [LARGE SCALE GENOMIC DNA]</scope>
    <source>
        <strain evidence="3 4">DSM 100774</strain>
    </source>
</reference>
<comment type="caution">
    <text evidence="3">The sequence shown here is derived from an EMBL/GenBank/DDBJ whole genome shotgun (WGS) entry which is preliminary data.</text>
</comment>
<dbReference type="EMBL" id="JACIEF010000005">
    <property type="protein sequence ID" value="MBB4110620.1"/>
    <property type="molecule type" value="Genomic_DNA"/>
</dbReference>
<evidence type="ECO:0000256" key="1">
    <source>
        <dbReference type="SAM" id="SignalP"/>
    </source>
</evidence>
<dbReference type="AlphaFoldDB" id="A0A7W6KF99"/>
<protein>
    <recommendedName>
        <fullName evidence="2">DUF6850 domain-containing protein</fullName>
    </recommendedName>
</protein>
<evidence type="ECO:0000313" key="4">
    <source>
        <dbReference type="Proteomes" id="UP000532273"/>
    </source>
</evidence>
<organism evidence="3 4">
    <name type="scientific">Pedobacter zeae</name>
    <dbReference type="NCBI Taxonomy" id="1737356"/>
    <lineage>
        <taxon>Bacteria</taxon>
        <taxon>Pseudomonadati</taxon>
        <taxon>Bacteroidota</taxon>
        <taxon>Sphingobacteriia</taxon>
        <taxon>Sphingobacteriales</taxon>
        <taxon>Sphingobacteriaceae</taxon>
        <taxon>Pedobacter</taxon>
    </lineage>
</organism>
<feature type="chain" id="PRO_5031014375" description="DUF6850 domain-containing protein" evidence="1">
    <location>
        <begin position="30"/>
        <end position="527"/>
    </location>
</feature>
<evidence type="ECO:0000313" key="3">
    <source>
        <dbReference type="EMBL" id="MBB4110620.1"/>
    </source>
</evidence>
<keyword evidence="1" id="KW-0732">Signal</keyword>
<sequence length="527" mass="60275">MAKILHIIKMKHNILYTILIFGTAFTASAQVNDASNTATNNKRFSADSAQFSAYDFAKTSPFFIKKLMPLTFNSLKINQIFEKGHLMKAQDATQINTTALSTEGISQLKSVTLWGLFSYNRSVEDSTSFSHQTRNNLVNPYYFGSVKNLNYQRTVYNLKALASKNLLNDNLPVGLGADYRIGNHYSTNDPRGEISDYQLNLVASIGYNIAKELTIGAAYRYGYGLEKVNVAYKNNSLSQGKVIPEFTNYLINGYGEGEEYNERRTFQNNQTRDGLDAYLTFDNETMGSFNFTFQTSKEKQKFDYRTSSGITKYISFNLINEKYRLYWLKKGRNNKFSADLSYYRNNGHNYLHVYLANSYLYKDNTIAARGLFSLINNQITHNFGLGLSKYGERKQDGIAGNDIRFNQLNYSLSYGINRQNKNNHNWGFSLTGLYNQYLDSDFNVLLANEGVFTRNVIYYDYAYHTTSKFGANLTGDYSIPMFKQVQAGIKVALTYWRREDLKDFGRTLTSAPGKDRFSSNISLNLYF</sequence>
<accession>A0A7W6KF99</accession>
<feature type="signal peptide" evidence="1">
    <location>
        <begin position="1"/>
        <end position="29"/>
    </location>
</feature>
<evidence type="ECO:0000259" key="2">
    <source>
        <dbReference type="Pfam" id="PF21012"/>
    </source>
</evidence>
<dbReference type="Proteomes" id="UP000532273">
    <property type="component" value="Unassembled WGS sequence"/>
</dbReference>